<dbReference type="Proteomes" id="UP000326178">
    <property type="component" value="Chromosome"/>
</dbReference>
<dbReference type="OrthoDB" id="3386003at2"/>
<evidence type="ECO:0000313" key="2">
    <source>
        <dbReference type="Proteomes" id="UP000326178"/>
    </source>
</evidence>
<accession>A0A5J6FCF6</accession>
<organism evidence="1 2">
    <name type="scientific">Streptomyces nitrosporeus</name>
    <dbReference type="NCBI Taxonomy" id="28894"/>
    <lineage>
        <taxon>Bacteria</taxon>
        <taxon>Bacillati</taxon>
        <taxon>Actinomycetota</taxon>
        <taxon>Actinomycetes</taxon>
        <taxon>Kitasatosporales</taxon>
        <taxon>Streptomycetaceae</taxon>
        <taxon>Streptomyces</taxon>
    </lineage>
</organism>
<dbReference type="Pfam" id="PF03752">
    <property type="entry name" value="ALF"/>
    <property type="match status" value="1"/>
</dbReference>
<dbReference type="KEGG" id="snk:CP967_19415"/>
<gene>
    <name evidence="1" type="ORF">CP967_19415</name>
</gene>
<dbReference type="InterPro" id="IPR005506">
    <property type="entry name" value="DUF312_ALF"/>
</dbReference>
<dbReference type="EMBL" id="CP023702">
    <property type="protein sequence ID" value="QEU73871.1"/>
    <property type="molecule type" value="Genomic_DNA"/>
</dbReference>
<dbReference type="AlphaFoldDB" id="A0A5J6FCF6"/>
<protein>
    <submittedName>
        <fullName evidence="1">Uncharacterized protein</fullName>
    </submittedName>
</protein>
<name>A0A5J6FCF6_9ACTN</name>
<proteinExistence type="predicted"/>
<sequence>MRSSDVPDDNHGVRPTTGGTFVRQHRTFLLVAATALAPALLLSTPAFAGPSAAPATVTTAAVSSETPVDEMTEDELRAAITAILGAEASGRSVIEAATTALNGTIEDMRTFLTTGYPAAQAVDDRVRLFRMLATARQNEDKRVSAEISDLLDRNDPEEIREWLETGYPLAQAEDDRVRLFRMLTPARQNGDKRVSAEISDLLDRNDPEEIREWLETGYPLAQAEDDRVALFTILGKAQKDGDTKLVQEISGLLDRMDAEEIRAWLTVYRAA</sequence>
<evidence type="ECO:0000313" key="1">
    <source>
        <dbReference type="EMBL" id="QEU73871.1"/>
    </source>
</evidence>
<keyword evidence="2" id="KW-1185">Reference proteome</keyword>
<reference evidence="1 2" key="1">
    <citation type="submission" date="2017-09" db="EMBL/GenBank/DDBJ databases">
        <authorList>
            <person name="Lee N."/>
            <person name="Cho B.-K."/>
        </authorList>
    </citation>
    <scope>NUCLEOTIDE SEQUENCE [LARGE SCALE GENOMIC DNA]</scope>
    <source>
        <strain evidence="1 2">ATCC 12769</strain>
    </source>
</reference>